<evidence type="ECO:0000256" key="1">
    <source>
        <dbReference type="ARBA" id="ARBA00005417"/>
    </source>
</evidence>
<comment type="similarity">
    <text evidence="1">Belongs to the ABC transporter superfamily.</text>
</comment>
<name>A0A240EE41_9GAMM</name>
<dbReference type="NCBIfam" id="NF008453">
    <property type="entry name" value="PRK11308.1"/>
    <property type="match status" value="2"/>
</dbReference>
<dbReference type="InterPro" id="IPR003439">
    <property type="entry name" value="ABC_transporter-like_ATP-bd"/>
</dbReference>
<dbReference type="OrthoDB" id="9784450at2"/>
<evidence type="ECO:0000313" key="7">
    <source>
        <dbReference type="Proteomes" id="UP000219042"/>
    </source>
</evidence>
<feature type="domain" description="ABC transporter" evidence="5">
    <location>
        <begin position="24"/>
        <end position="267"/>
    </location>
</feature>
<evidence type="ECO:0000256" key="4">
    <source>
        <dbReference type="ARBA" id="ARBA00022840"/>
    </source>
</evidence>
<dbReference type="RefSeq" id="WP_097079945.1">
    <property type="nucleotide sequence ID" value="NZ_BAABHT010000014.1"/>
</dbReference>
<feature type="domain" description="ABC transporter" evidence="5">
    <location>
        <begin position="367"/>
        <end position="612"/>
    </location>
</feature>
<keyword evidence="3" id="KW-0547">Nucleotide-binding</keyword>
<evidence type="ECO:0000313" key="6">
    <source>
        <dbReference type="EMBL" id="SNX46195.1"/>
    </source>
</evidence>
<organism evidence="6 7">
    <name type="scientific">Acinetobacter puyangensis</name>
    <dbReference type="NCBI Taxonomy" id="1096779"/>
    <lineage>
        <taxon>Bacteria</taxon>
        <taxon>Pseudomonadati</taxon>
        <taxon>Pseudomonadota</taxon>
        <taxon>Gammaproteobacteria</taxon>
        <taxon>Moraxellales</taxon>
        <taxon>Moraxellaceae</taxon>
        <taxon>Acinetobacter</taxon>
    </lineage>
</organism>
<keyword evidence="2" id="KW-0813">Transport</keyword>
<dbReference type="EMBL" id="OANT01000009">
    <property type="protein sequence ID" value="SNX46195.1"/>
    <property type="molecule type" value="Genomic_DNA"/>
</dbReference>
<dbReference type="InterPro" id="IPR017871">
    <property type="entry name" value="ABC_transporter-like_CS"/>
</dbReference>
<dbReference type="Pfam" id="PF08352">
    <property type="entry name" value="oligo_HPY"/>
    <property type="match status" value="2"/>
</dbReference>
<dbReference type="SMART" id="SM00382">
    <property type="entry name" value="AAA"/>
    <property type="match status" value="2"/>
</dbReference>
<dbReference type="PANTHER" id="PTHR43776:SF7">
    <property type="entry name" value="D,D-DIPEPTIDE TRANSPORT ATP-BINDING PROTEIN DDPF-RELATED"/>
    <property type="match status" value="1"/>
</dbReference>
<dbReference type="NCBIfam" id="TIGR01727">
    <property type="entry name" value="oligo_HPY"/>
    <property type="match status" value="1"/>
</dbReference>
<dbReference type="SUPFAM" id="SSF52540">
    <property type="entry name" value="P-loop containing nucleoside triphosphate hydrolases"/>
    <property type="match status" value="2"/>
</dbReference>
<keyword evidence="4 6" id="KW-0067">ATP-binding</keyword>
<dbReference type="PROSITE" id="PS50893">
    <property type="entry name" value="ABC_TRANSPORTER_2"/>
    <property type="match status" value="2"/>
</dbReference>
<dbReference type="Pfam" id="PF00005">
    <property type="entry name" value="ABC_tran"/>
    <property type="match status" value="2"/>
</dbReference>
<dbReference type="PANTHER" id="PTHR43776">
    <property type="entry name" value="TRANSPORT ATP-BINDING PROTEIN"/>
    <property type="match status" value="1"/>
</dbReference>
<dbReference type="Gene3D" id="3.40.50.300">
    <property type="entry name" value="P-loop containing nucleotide triphosphate hydrolases"/>
    <property type="match status" value="2"/>
</dbReference>
<dbReference type="InterPro" id="IPR050319">
    <property type="entry name" value="ABC_transp_ATP-bind"/>
</dbReference>
<dbReference type="PROSITE" id="PS00211">
    <property type="entry name" value="ABC_TRANSPORTER_1"/>
    <property type="match status" value="2"/>
</dbReference>
<dbReference type="Proteomes" id="UP000219042">
    <property type="component" value="Unassembled WGS sequence"/>
</dbReference>
<evidence type="ECO:0000256" key="3">
    <source>
        <dbReference type="ARBA" id="ARBA00022741"/>
    </source>
</evidence>
<dbReference type="GO" id="GO:0005524">
    <property type="term" value="F:ATP binding"/>
    <property type="evidence" value="ECO:0007669"/>
    <property type="project" value="UniProtKB-KW"/>
</dbReference>
<accession>A0A240EE41</accession>
<reference evidence="7" key="1">
    <citation type="submission" date="2016-09" db="EMBL/GenBank/DDBJ databases">
        <authorList>
            <person name="Varghese N."/>
            <person name="Submissions S."/>
        </authorList>
    </citation>
    <scope>NUCLEOTIDE SEQUENCE [LARGE SCALE GENOMIC DNA]</scope>
    <source>
        <strain evidence="7">ANC 4466</strain>
    </source>
</reference>
<evidence type="ECO:0000259" key="5">
    <source>
        <dbReference type="PROSITE" id="PS50893"/>
    </source>
</evidence>
<dbReference type="GO" id="GO:0055085">
    <property type="term" value="P:transmembrane transport"/>
    <property type="evidence" value="ECO:0007669"/>
    <property type="project" value="UniProtKB-ARBA"/>
</dbReference>
<dbReference type="InterPro" id="IPR027417">
    <property type="entry name" value="P-loop_NTPase"/>
</dbReference>
<dbReference type="InterPro" id="IPR013563">
    <property type="entry name" value="Oligopep_ABC_C"/>
</dbReference>
<gene>
    <name evidence="6" type="ORF">SAMN05421731_10923</name>
</gene>
<dbReference type="GO" id="GO:0015833">
    <property type="term" value="P:peptide transport"/>
    <property type="evidence" value="ECO:0007669"/>
    <property type="project" value="InterPro"/>
</dbReference>
<proteinExistence type="inferred from homology"/>
<protein>
    <submittedName>
        <fullName evidence="6">Peptide/nickel transport system ATP-binding protein</fullName>
    </submittedName>
</protein>
<keyword evidence="7" id="KW-1185">Reference proteome</keyword>
<dbReference type="GO" id="GO:0016887">
    <property type="term" value="F:ATP hydrolysis activity"/>
    <property type="evidence" value="ECO:0007669"/>
    <property type="project" value="InterPro"/>
</dbReference>
<dbReference type="InterPro" id="IPR003593">
    <property type="entry name" value="AAA+_ATPase"/>
</dbReference>
<dbReference type="NCBIfam" id="NF007739">
    <property type="entry name" value="PRK10419.1"/>
    <property type="match status" value="2"/>
</dbReference>
<sequence>MNMNKSSLTLSYQMPEVDCLQPIIEVSHLSIDLHDQNVNIAILKDINFTLLSGKSLGLVGESGAGKSILLKSLVQQLPKYFKQSNGKVALLGQAIDTFEQNYLGREVTFIPQDPMTALNPKLTVRRHLQEQLELTNIPHHDFSRLIASILQEVNLSLEILDQLPTQLSGGMCQRVMIALAFITRPKLVICDEVTTALDHENCQKVVQLIQKMQHMHQTSIIFVTHDLPLAAEICHDIIVLYAGEVIEHAAAETLFTQPSHPYTEALLRARPQFKREWQMLHPLSGHMPSPLDLLDIAGCRFYDRCPYHKETICSNHAIKLKNLAHDHNPHLSRCVVDIELTQKNEVSSSTLAENDVFTQLGTATPFFIVENLHKSYYYKKWFRQIKQEVLHDISFSIVPGEFVGIIGESGSGKSTLAKVLMGLENFDRGQIRLNQQLLHNKQQGWSTIIQSLQMIFQNNYHALNPTYTVKEILTQNMEYRLHLYKDRDRIAKELLQAVDLSENLLDRYPQQLSGGQRQRINIGRALCNAPQLLIADEIVSGLDVSVQAKILNLLLELRHQYKIALLLISHDLNVVNYLCSKVIVMQKGHIVEQGPTKTVFFNPQHPYTRSLVQQFNADNMRYQEA</sequence>
<evidence type="ECO:0000256" key="2">
    <source>
        <dbReference type="ARBA" id="ARBA00022448"/>
    </source>
</evidence>
<dbReference type="CDD" id="cd03257">
    <property type="entry name" value="ABC_NikE_OppD_transporters"/>
    <property type="match status" value="2"/>
</dbReference>
<dbReference type="AlphaFoldDB" id="A0A240EE41"/>